<evidence type="ECO:0000313" key="2">
    <source>
        <dbReference type="EMBL" id="EFO64427.1"/>
    </source>
</evidence>
<feature type="compositionally biased region" description="Low complexity" evidence="1">
    <location>
        <begin position="122"/>
        <end position="136"/>
    </location>
</feature>
<proteinExistence type="predicted"/>
<dbReference type="Proteomes" id="UP000008974">
    <property type="component" value="Unassembled WGS sequence"/>
</dbReference>
<dbReference type="VEuPathDB" id="GiardiaDB:GLP15_907"/>
<evidence type="ECO:0000313" key="3">
    <source>
        <dbReference type="Proteomes" id="UP000008974"/>
    </source>
</evidence>
<name>E1EZG9_GIAIA</name>
<reference evidence="2 3" key="1">
    <citation type="journal article" date="2010" name="BMC Genomics">
        <title>Genome analysis and comparative genomics of a Giardia intestinalis assemblage E isolate.</title>
        <authorList>
            <person name="Jerlstrom-Hultqvist J."/>
            <person name="Franzen O."/>
            <person name="Ankarklev J."/>
            <person name="Xu F."/>
            <person name="Nohynkova E."/>
            <person name="Andersson J.O."/>
            <person name="Svard S.G."/>
            <person name="Andersson B."/>
        </authorList>
    </citation>
    <scope>NUCLEOTIDE SEQUENCE [LARGE SCALE GENOMIC DNA]</scope>
    <source>
        <strain evidence="2 3">P15</strain>
    </source>
</reference>
<accession>E1EZG9</accession>
<comment type="caution">
    <text evidence="2">The sequence shown here is derived from an EMBL/GenBank/DDBJ whole genome shotgun (WGS) entry which is preliminary data.</text>
</comment>
<feature type="region of interest" description="Disordered" evidence="1">
    <location>
        <begin position="85"/>
        <end position="178"/>
    </location>
</feature>
<sequence>MLPAFLGLLISSQRPPGTPPFFRLTSWGRLLSPRRTSVSSAQAVSGLPFRCLASALCPAQCSSMLGGPCEQVRDRVHCAACRNEGGPRCGSAGRGAIRRSRPGGPGLLLKRAPCEARRSASRRAASARPRGGQASGTRQPALSCGAPPRSTHRAGLHVPCPPWGRARDPKARGPTARAASSSVILEGCSCSPVAGGRGARVQLVRHPGVLRGVRSRRVLWERAAAHQFDEAVAAVTGMRGQASRLGHPGVPVCPSNSKAPVVLAVLGWAASCPR</sequence>
<protein>
    <submittedName>
        <fullName evidence="2">Uncharacterized protein</fullName>
    </submittedName>
</protein>
<dbReference type="EMBL" id="ACVC01000096">
    <property type="protein sequence ID" value="EFO64427.1"/>
    <property type="molecule type" value="Genomic_DNA"/>
</dbReference>
<organism evidence="2 3">
    <name type="scientific">Giardia intestinalis (strain P15)</name>
    <name type="common">Giardia lamblia</name>
    <dbReference type="NCBI Taxonomy" id="658858"/>
    <lineage>
        <taxon>Eukaryota</taxon>
        <taxon>Metamonada</taxon>
        <taxon>Diplomonadida</taxon>
        <taxon>Hexamitidae</taxon>
        <taxon>Giardiinae</taxon>
        <taxon>Giardia</taxon>
    </lineage>
</organism>
<dbReference type="AlphaFoldDB" id="E1EZG9"/>
<evidence type="ECO:0000256" key="1">
    <source>
        <dbReference type="SAM" id="MobiDB-lite"/>
    </source>
</evidence>
<gene>
    <name evidence="2" type="ORF">GLP15_907</name>
</gene>